<evidence type="ECO:0000313" key="3">
    <source>
        <dbReference type="Proteomes" id="UP000737171"/>
    </source>
</evidence>
<dbReference type="Proteomes" id="UP000737171">
    <property type="component" value="Unassembled WGS sequence"/>
</dbReference>
<dbReference type="GO" id="GO:0003677">
    <property type="term" value="F:DNA binding"/>
    <property type="evidence" value="ECO:0007669"/>
    <property type="project" value="UniProtKB-KW"/>
</dbReference>
<dbReference type="RefSeq" id="WP_173132752.1">
    <property type="nucleotide sequence ID" value="NZ_JABRWJ010000012.1"/>
</dbReference>
<gene>
    <name evidence="2" type="ORF">HLB44_31305</name>
</gene>
<dbReference type="Gene3D" id="1.10.150.690">
    <property type="entry name" value="DUF2063"/>
    <property type="match status" value="1"/>
</dbReference>
<proteinExistence type="predicted"/>
<protein>
    <submittedName>
        <fullName evidence="2">DNA-binding domain-containing protein</fullName>
    </submittedName>
</protein>
<keyword evidence="2" id="KW-0238">DNA-binding</keyword>
<dbReference type="Pfam" id="PF09836">
    <property type="entry name" value="DUF2063"/>
    <property type="match status" value="1"/>
</dbReference>
<dbReference type="InterPro" id="IPR018640">
    <property type="entry name" value="DUF2063"/>
</dbReference>
<keyword evidence="3" id="KW-1185">Reference proteome</keyword>
<sequence length="257" mass="28117">MQTLETLQAAFQSHLLDAPSDIAAAVRPGGRIGVERRLGVYHHAYRARLVEALKDSFGHTALYLGDEQFDAAARVFLAAHPSMHPNLRWFGGAFAGWLAEAWPGDPEVAELAQLDAALRRAFDGQDEAPLGLEALAALPPDAWDSAVLRWHPSCERLHLHCNTLSIWHALDCDEAPPAPLRLDVPTEVLVWRFGFQPHFRSLGAFEAQAIGLMWNGRPFAAACAALAAKFPDAEVIAEVGVLLRRWIDEGLLVAIDA</sequence>
<dbReference type="InterPro" id="IPR044922">
    <property type="entry name" value="DUF2063_N_sf"/>
</dbReference>
<name>A0ABX2ESS3_9BURK</name>
<evidence type="ECO:0000313" key="2">
    <source>
        <dbReference type="EMBL" id="NRF71484.1"/>
    </source>
</evidence>
<dbReference type="EMBL" id="JABRWJ010000012">
    <property type="protein sequence ID" value="NRF71484.1"/>
    <property type="molecule type" value="Genomic_DNA"/>
</dbReference>
<reference evidence="2 3" key="1">
    <citation type="submission" date="2020-05" db="EMBL/GenBank/DDBJ databases">
        <title>Aquincola sp. isolate from soil.</title>
        <authorList>
            <person name="Han J."/>
            <person name="Kim D.-U."/>
        </authorList>
    </citation>
    <scope>NUCLEOTIDE SEQUENCE [LARGE SCALE GENOMIC DNA]</scope>
    <source>
        <strain evidence="2 3">S2</strain>
    </source>
</reference>
<accession>A0ABX2ESS3</accession>
<comment type="caution">
    <text evidence="2">The sequence shown here is derived from an EMBL/GenBank/DDBJ whole genome shotgun (WGS) entry which is preliminary data.</text>
</comment>
<organism evidence="2 3">
    <name type="scientific">Pseudaquabacterium terrae</name>
    <dbReference type="NCBI Taxonomy" id="2732868"/>
    <lineage>
        <taxon>Bacteria</taxon>
        <taxon>Pseudomonadati</taxon>
        <taxon>Pseudomonadota</taxon>
        <taxon>Betaproteobacteria</taxon>
        <taxon>Burkholderiales</taxon>
        <taxon>Sphaerotilaceae</taxon>
        <taxon>Pseudaquabacterium</taxon>
    </lineage>
</organism>
<feature type="domain" description="Putative DNA-binding" evidence="1">
    <location>
        <begin position="7"/>
        <end position="98"/>
    </location>
</feature>
<evidence type="ECO:0000259" key="1">
    <source>
        <dbReference type="Pfam" id="PF09836"/>
    </source>
</evidence>